<dbReference type="AlphaFoldDB" id="A0AAN9R069"/>
<dbReference type="Proteomes" id="UP001374584">
    <property type="component" value="Unassembled WGS sequence"/>
</dbReference>
<dbReference type="EMBL" id="JAYMYR010000006">
    <property type="protein sequence ID" value="KAK7357200.1"/>
    <property type="molecule type" value="Genomic_DNA"/>
</dbReference>
<organism evidence="1 2">
    <name type="scientific">Phaseolus coccineus</name>
    <name type="common">Scarlet runner bean</name>
    <name type="synonym">Phaseolus multiflorus</name>
    <dbReference type="NCBI Taxonomy" id="3886"/>
    <lineage>
        <taxon>Eukaryota</taxon>
        <taxon>Viridiplantae</taxon>
        <taxon>Streptophyta</taxon>
        <taxon>Embryophyta</taxon>
        <taxon>Tracheophyta</taxon>
        <taxon>Spermatophyta</taxon>
        <taxon>Magnoliopsida</taxon>
        <taxon>eudicotyledons</taxon>
        <taxon>Gunneridae</taxon>
        <taxon>Pentapetalae</taxon>
        <taxon>rosids</taxon>
        <taxon>fabids</taxon>
        <taxon>Fabales</taxon>
        <taxon>Fabaceae</taxon>
        <taxon>Papilionoideae</taxon>
        <taxon>50 kb inversion clade</taxon>
        <taxon>NPAAA clade</taxon>
        <taxon>indigoferoid/millettioid clade</taxon>
        <taxon>Phaseoleae</taxon>
        <taxon>Phaseolus</taxon>
    </lineage>
</organism>
<evidence type="ECO:0000313" key="2">
    <source>
        <dbReference type="Proteomes" id="UP001374584"/>
    </source>
</evidence>
<protein>
    <submittedName>
        <fullName evidence="1">Uncharacterized protein</fullName>
    </submittedName>
</protein>
<proteinExistence type="predicted"/>
<reference evidence="1 2" key="1">
    <citation type="submission" date="2024-01" db="EMBL/GenBank/DDBJ databases">
        <title>The genomes of 5 underutilized Papilionoideae crops provide insights into root nodulation and disease resistanc.</title>
        <authorList>
            <person name="Jiang F."/>
        </authorList>
    </citation>
    <scope>NUCLEOTIDE SEQUENCE [LARGE SCALE GENOMIC DNA]</scope>
    <source>
        <strain evidence="1">JINMINGXINNONG_FW02</strain>
        <tissue evidence="1">Leaves</tissue>
    </source>
</reference>
<accession>A0AAN9R069</accession>
<comment type="caution">
    <text evidence="1">The sequence shown here is derived from an EMBL/GenBank/DDBJ whole genome shotgun (WGS) entry which is preliminary data.</text>
</comment>
<name>A0AAN9R069_PHACN</name>
<sequence>MKLCMSPPKISGVHHPKPGAIPDNNGEVATMVNFVLCWEPMVESARVTGSVVTTPESEPVSAKFPIFDQLAVEVEEEALS</sequence>
<keyword evidence="2" id="KW-1185">Reference proteome</keyword>
<evidence type="ECO:0000313" key="1">
    <source>
        <dbReference type="EMBL" id="KAK7357200.1"/>
    </source>
</evidence>
<gene>
    <name evidence="1" type="ORF">VNO80_16483</name>
</gene>